<gene>
    <name evidence="18" type="primary">LOC106758856</name>
</gene>
<dbReference type="InterPro" id="IPR002355">
    <property type="entry name" value="Cu_oxidase_Cu_BS"/>
</dbReference>
<comment type="cofactor">
    <cofactor evidence="13">
        <name>Cu cation</name>
        <dbReference type="ChEBI" id="CHEBI:23378"/>
    </cofactor>
    <text evidence="13">Binds 4 Cu cations per monomer.</text>
</comment>
<dbReference type="EC" id="1.10.3.2" evidence="4 13"/>
<dbReference type="GeneID" id="106758856"/>
<dbReference type="CDD" id="cd13875">
    <property type="entry name" value="CuRO_2_LCC_plant"/>
    <property type="match status" value="1"/>
</dbReference>
<accession>A0A1S3TUB6</accession>
<dbReference type="OrthoDB" id="2121828at2759"/>
<evidence type="ECO:0000256" key="2">
    <source>
        <dbReference type="ARBA" id="ARBA00004271"/>
    </source>
</evidence>
<evidence type="ECO:0000256" key="8">
    <source>
        <dbReference type="ARBA" id="ARBA00022737"/>
    </source>
</evidence>
<evidence type="ECO:0000256" key="13">
    <source>
        <dbReference type="RuleBase" id="RU361119"/>
    </source>
</evidence>
<dbReference type="AlphaFoldDB" id="A0A1S3TUB6"/>
<comment type="function">
    <text evidence="13">Lignin degradation and detoxification of lignin-derived products.</text>
</comment>
<dbReference type="Gene3D" id="2.60.40.420">
    <property type="entry name" value="Cupredoxins - blue copper proteins"/>
    <property type="match status" value="3"/>
</dbReference>
<dbReference type="CDD" id="cd13849">
    <property type="entry name" value="CuRO_1_LCC_plant"/>
    <property type="match status" value="1"/>
</dbReference>
<evidence type="ECO:0000256" key="4">
    <source>
        <dbReference type="ARBA" id="ARBA00012297"/>
    </source>
</evidence>
<evidence type="ECO:0000256" key="6">
    <source>
        <dbReference type="ARBA" id="ARBA00022525"/>
    </source>
</evidence>
<feature type="signal peptide" evidence="13">
    <location>
        <begin position="1"/>
        <end position="24"/>
    </location>
</feature>
<feature type="chain" id="PRO_5009999879" description="Laccase" evidence="13">
    <location>
        <begin position="25"/>
        <end position="565"/>
    </location>
</feature>
<dbReference type="InterPro" id="IPR034285">
    <property type="entry name" value="CuRO_2_LCC"/>
</dbReference>
<feature type="domain" description="Plastocyanin-like" evidence="14">
    <location>
        <begin position="158"/>
        <end position="307"/>
    </location>
</feature>
<dbReference type="GO" id="GO:0046274">
    <property type="term" value="P:lignin catabolic process"/>
    <property type="evidence" value="ECO:0007669"/>
    <property type="project" value="UniProtKB-KW"/>
</dbReference>
<comment type="similarity">
    <text evidence="3 13">Belongs to the multicopper oxidase family.</text>
</comment>
<dbReference type="InterPro" id="IPR034288">
    <property type="entry name" value="CuRO_1_LCC"/>
</dbReference>
<evidence type="ECO:0000259" key="16">
    <source>
        <dbReference type="Pfam" id="PF07732"/>
    </source>
</evidence>
<name>A0A1S3TUB6_VIGRR</name>
<dbReference type="InterPro" id="IPR033138">
    <property type="entry name" value="Cu_oxidase_CS"/>
</dbReference>
<keyword evidence="6 13" id="KW-0964">Secreted</keyword>
<keyword evidence="8 13" id="KW-0677">Repeat</keyword>
<proteinExistence type="inferred from homology"/>
<reference evidence="17" key="1">
    <citation type="journal article" date="2014" name="Nat. Commun.">
        <title>Genome sequence of mungbean and insights into evolution within Vigna species.</title>
        <authorList>
            <person name="Kang Y.J."/>
            <person name="Kim S.K."/>
            <person name="Kim M.Y."/>
            <person name="Lestari P."/>
            <person name="Kim K.H."/>
            <person name="Ha B.K."/>
            <person name="Jun T.H."/>
            <person name="Hwang W.J."/>
            <person name="Lee T."/>
            <person name="Lee J."/>
            <person name="Shim S."/>
            <person name="Yoon M.Y."/>
            <person name="Jang Y.E."/>
            <person name="Han K.S."/>
            <person name="Taeprayoon P."/>
            <person name="Yoon N."/>
            <person name="Somta P."/>
            <person name="Tanya P."/>
            <person name="Kim K.S."/>
            <person name="Gwag J.G."/>
            <person name="Moon J.K."/>
            <person name="Lee Y.H."/>
            <person name="Park B.S."/>
            <person name="Bombarely A."/>
            <person name="Doyle J.J."/>
            <person name="Jackson S.A."/>
            <person name="Schafleitner R."/>
            <person name="Srinives P."/>
            <person name="Varshney R.K."/>
            <person name="Lee S.H."/>
        </authorList>
    </citation>
    <scope>NUCLEOTIDE SEQUENCE [LARGE SCALE GENOMIC DNA]</scope>
    <source>
        <strain evidence="17">cv. VC1973A</strain>
    </source>
</reference>
<dbReference type="PROSITE" id="PS00080">
    <property type="entry name" value="MULTICOPPER_OXIDASE2"/>
    <property type="match status" value="1"/>
</dbReference>
<evidence type="ECO:0000259" key="14">
    <source>
        <dbReference type="Pfam" id="PF00394"/>
    </source>
</evidence>
<dbReference type="GO" id="GO:0052716">
    <property type="term" value="F:hydroquinone:oxygen oxidoreductase activity"/>
    <property type="evidence" value="ECO:0007669"/>
    <property type="project" value="UniProtKB-EC"/>
</dbReference>
<evidence type="ECO:0000256" key="11">
    <source>
        <dbReference type="ARBA" id="ARBA00023180"/>
    </source>
</evidence>
<keyword evidence="11" id="KW-0325">Glycoprotein</keyword>
<evidence type="ECO:0000256" key="3">
    <source>
        <dbReference type="ARBA" id="ARBA00010609"/>
    </source>
</evidence>
<evidence type="ECO:0000256" key="9">
    <source>
        <dbReference type="ARBA" id="ARBA00023002"/>
    </source>
</evidence>
<dbReference type="InterPro" id="IPR045087">
    <property type="entry name" value="Cu-oxidase_fam"/>
</dbReference>
<reference evidence="18" key="2">
    <citation type="submission" date="2025-08" db="UniProtKB">
        <authorList>
            <consortium name="RefSeq"/>
        </authorList>
    </citation>
    <scope>IDENTIFICATION</scope>
    <source>
        <tissue evidence="18">Leaf</tissue>
    </source>
</reference>
<dbReference type="InterPro" id="IPR011707">
    <property type="entry name" value="Cu-oxidase-like_N"/>
</dbReference>
<dbReference type="PANTHER" id="PTHR11709">
    <property type="entry name" value="MULTI-COPPER OXIDASE"/>
    <property type="match status" value="1"/>
</dbReference>
<keyword evidence="17" id="KW-1185">Reference proteome</keyword>
<keyword evidence="12 13" id="KW-0439">Lignin degradation</keyword>
<feature type="domain" description="Plastocyanin-like" evidence="16">
    <location>
        <begin position="34"/>
        <end position="144"/>
    </location>
</feature>
<evidence type="ECO:0000313" key="17">
    <source>
        <dbReference type="Proteomes" id="UP000087766"/>
    </source>
</evidence>
<dbReference type="NCBIfam" id="TIGR03389">
    <property type="entry name" value="laccase"/>
    <property type="match status" value="1"/>
</dbReference>
<keyword evidence="9 13" id="KW-0560">Oxidoreductase</keyword>
<dbReference type="Proteomes" id="UP000087766">
    <property type="component" value="Chromosome 1"/>
</dbReference>
<dbReference type="InterPro" id="IPR017761">
    <property type="entry name" value="Laccase"/>
</dbReference>
<dbReference type="Pfam" id="PF00394">
    <property type="entry name" value="Cu-oxidase"/>
    <property type="match status" value="1"/>
</dbReference>
<dbReference type="InterPro" id="IPR034289">
    <property type="entry name" value="CuRO_3_LCC"/>
</dbReference>
<keyword evidence="10 13" id="KW-0186">Copper</keyword>
<sequence>MIISQNHSVLLLILTFLVISKSQGNVHYYDFVLKEKNFTRLGSTKSILTVNDSFPGPTIRVHGDTAFVTVHNQGRYGVTIHWHGVRQPRDPWSDGPENITQCPIPPGTSFTQKVAFTLEEGTLWWHAHSSWTRATVHGAIVILPAYGIYPFPEPAGQHILIIGEWYKGDVMQIANVAGATGARPSASDAYTINGQPGDFYNFSKENTHRFLVDHGKTYLFRIINAAMNEEMFFGVANHSLILVGIDGSYTKPFNTSFIMITPGQTMDVLVSTNQPKGLYYIAASPFSDGNNRDENSPTTAILEYSENFKPSPSSIPMPVLHTVNDSGTVFNFTRSLRGLASQDHPANVPLNVTRRIYMTVSLNELPCQNPNGTCLGPNGNRSASSLNNISFQIPQIDILQAYYWNISGVFSEDFPDQPPFFYNFTGDTGSNTLIPSTGTRVLMFDYNEVVELVWQGTSVVAAVSHAMHLHGFSFFVVGVGKGNFNNVTDPKSYNLIDPPEINTVCLPENGWLAMRFVANNPGVWYMHCHLERHASSGMDTVLIVRDGYTTQTSMVPPPKYMPPCS</sequence>
<organism evidence="17 18">
    <name type="scientific">Vigna radiata var. radiata</name>
    <name type="common">Mung bean</name>
    <name type="synonym">Phaseolus aureus</name>
    <dbReference type="NCBI Taxonomy" id="3916"/>
    <lineage>
        <taxon>Eukaryota</taxon>
        <taxon>Viridiplantae</taxon>
        <taxon>Streptophyta</taxon>
        <taxon>Embryophyta</taxon>
        <taxon>Tracheophyta</taxon>
        <taxon>Spermatophyta</taxon>
        <taxon>Magnoliopsida</taxon>
        <taxon>eudicotyledons</taxon>
        <taxon>Gunneridae</taxon>
        <taxon>Pentapetalae</taxon>
        <taxon>rosids</taxon>
        <taxon>fabids</taxon>
        <taxon>Fabales</taxon>
        <taxon>Fabaceae</taxon>
        <taxon>Papilionoideae</taxon>
        <taxon>50 kb inversion clade</taxon>
        <taxon>NPAAA clade</taxon>
        <taxon>indigoferoid/millettioid clade</taxon>
        <taxon>Phaseoleae</taxon>
        <taxon>Vigna</taxon>
    </lineage>
</organism>
<evidence type="ECO:0000256" key="7">
    <source>
        <dbReference type="ARBA" id="ARBA00022723"/>
    </source>
</evidence>
<dbReference type="PROSITE" id="PS00079">
    <property type="entry name" value="MULTICOPPER_OXIDASE1"/>
    <property type="match status" value="1"/>
</dbReference>
<evidence type="ECO:0000256" key="10">
    <source>
        <dbReference type="ARBA" id="ARBA00023008"/>
    </source>
</evidence>
<dbReference type="SUPFAM" id="SSF49503">
    <property type="entry name" value="Cupredoxins"/>
    <property type="match status" value="3"/>
</dbReference>
<evidence type="ECO:0000256" key="12">
    <source>
        <dbReference type="ARBA" id="ARBA00023185"/>
    </source>
</evidence>
<comment type="subcellular location">
    <subcellularLocation>
        <location evidence="2 13">Secreted</location>
        <location evidence="2 13">Extracellular space</location>
        <location evidence="2 13">Apoplast</location>
    </subcellularLocation>
</comment>
<evidence type="ECO:0000256" key="1">
    <source>
        <dbReference type="ARBA" id="ARBA00000349"/>
    </source>
</evidence>
<dbReference type="PANTHER" id="PTHR11709:SF410">
    <property type="entry name" value="LACCASE"/>
    <property type="match status" value="1"/>
</dbReference>
<dbReference type="RefSeq" id="XP_014497342.1">
    <property type="nucleotide sequence ID" value="XM_014641856.2"/>
</dbReference>
<dbReference type="GO" id="GO:0048046">
    <property type="term" value="C:apoplast"/>
    <property type="evidence" value="ECO:0007669"/>
    <property type="project" value="UniProtKB-SubCell"/>
</dbReference>
<dbReference type="STRING" id="3916.A0A1S3TUB6"/>
<dbReference type="Pfam" id="PF07731">
    <property type="entry name" value="Cu-oxidase_2"/>
    <property type="match status" value="1"/>
</dbReference>
<evidence type="ECO:0000313" key="18">
    <source>
        <dbReference type="RefSeq" id="XP_014497342.1"/>
    </source>
</evidence>
<keyword evidence="5 13" id="KW-0052">Apoplast</keyword>
<evidence type="ECO:0000256" key="5">
    <source>
        <dbReference type="ARBA" id="ARBA00022523"/>
    </source>
</evidence>
<dbReference type="KEGG" id="vra:106758856"/>
<dbReference type="InterPro" id="IPR008972">
    <property type="entry name" value="Cupredoxin"/>
</dbReference>
<dbReference type="Pfam" id="PF07732">
    <property type="entry name" value="Cu-oxidase_3"/>
    <property type="match status" value="1"/>
</dbReference>
<dbReference type="CDD" id="cd13897">
    <property type="entry name" value="CuRO_3_LCC_plant"/>
    <property type="match status" value="1"/>
</dbReference>
<feature type="domain" description="Plastocyanin-like" evidence="15">
    <location>
        <begin position="416"/>
        <end position="546"/>
    </location>
</feature>
<dbReference type="InterPro" id="IPR001117">
    <property type="entry name" value="Cu-oxidase_2nd"/>
</dbReference>
<protein>
    <recommendedName>
        <fullName evidence="4 13">Laccase</fullName>
        <ecNumber evidence="4 13">1.10.3.2</ecNumber>
    </recommendedName>
    <alternativeName>
        <fullName evidence="13">Benzenediol:oxygen oxidoreductase</fullName>
    </alternativeName>
    <alternativeName>
        <fullName evidence="13">Diphenol oxidase</fullName>
    </alternativeName>
    <alternativeName>
        <fullName evidence="13">Urishiol oxidase</fullName>
    </alternativeName>
</protein>
<keyword evidence="7 13" id="KW-0479">Metal-binding</keyword>
<evidence type="ECO:0000259" key="15">
    <source>
        <dbReference type="Pfam" id="PF07731"/>
    </source>
</evidence>
<comment type="catalytic activity">
    <reaction evidence="1 13">
        <text>4 hydroquinone + O2 = 4 benzosemiquinone + 2 H2O</text>
        <dbReference type="Rhea" id="RHEA:11276"/>
        <dbReference type="ChEBI" id="CHEBI:15377"/>
        <dbReference type="ChEBI" id="CHEBI:15379"/>
        <dbReference type="ChEBI" id="CHEBI:17594"/>
        <dbReference type="ChEBI" id="CHEBI:17977"/>
        <dbReference type="EC" id="1.10.3.2"/>
    </reaction>
</comment>
<dbReference type="GO" id="GO:0005507">
    <property type="term" value="F:copper ion binding"/>
    <property type="evidence" value="ECO:0007669"/>
    <property type="project" value="InterPro"/>
</dbReference>
<dbReference type="InterPro" id="IPR011706">
    <property type="entry name" value="Cu-oxidase_C"/>
</dbReference>
<keyword evidence="13" id="KW-0732">Signal</keyword>